<dbReference type="InterPro" id="IPR052194">
    <property type="entry name" value="MESH1"/>
</dbReference>
<sequence>MSTDLIQLTRAADYAARQHIAQRRKGERAEPYINHLTEVAALLAEATDGSDVVLLMGGLLHDTLEDTDATHEDLVERFGPEVAALVAEVTDDKSLPKEERKRLQIEKTAGKSRRAKLLKLADKTSNLRGLVASPPKGWPQERLRDYVVWAHDVVRSCRGLNPRLEAAFDAAHEEASRHYG</sequence>
<accession>A0A512NKN8</accession>
<dbReference type="GO" id="GO:0008893">
    <property type="term" value="F:guanosine-3',5'-bis(diphosphate) 3'-diphosphatase activity"/>
    <property type="evidence" value="ECO:0007669"/>
    <property type="project" value="TreeGrafter"/>
</dbReference>
<organism evidence="2 3">
    <name type="scientific">Reyranella soli</name>
    <dbReference type="NCBI Taxonomy" id="1230389"/>
    <lineage>
        <taxon>Bacteria</taxon>
        <taxon>Pseudomonadati</taxon>
        <taxon>Pseudomonadota</taxon>
        <taxon>Alphaproteobacteria</taxon>
        <taxon>Hyphomicrobiales</taxon>
        <taxon>Reyranellaceae</taxon>
        <taxon>Reyranella</taxon>
    </lineage>
</organism>
<dbReference type="AlphaFoldDB" id="A0A512NKN8"/>
<evidence type="ECO:0000313" key="2">
    <source>
        <dbReference type="EMBL" id="GEP59510.1"/>
    </source>
</evidence>
<feature type="domain" description="HD" evidence="1">
    <location>
        <begin position="32"/>
        <end position="127"/>
    </location>
</feature>
<reference evidence="2 3" key="1">
    <citation type="submission" date="2019-07" db="EMBL/GenBank/DDBJ databases">
        <title>Whole genome shotgun sequence of Reyranella soli NBRC 108950.</title>
        <authorList>
            <person name="Hosoyama A."/>
            <person name="Uohara A."/>
            <person name="Ohji S."/>
            <person name="Ichikawa N."/>
        </authorList>
    </citation>
    <scope>NUCLEOTIDE SEQUENCE [LARGE SCALE GENOMIC DNA]</scope>
    <source>
        <strain evidence="2 3">NBRC 108950</strain>
    </source>
</reference>
<dbReference type="InterPro" id="IPR003607">
    <property type="entry name" value="HD/PDEase_dom"/>
</dbReference>
<dbReference type="SUPFAM" id="SSF109604">
    <property type="entry name" value="HD-domain/PDEase-like"/>
    <property type="match status" value="1"/>
</dbReference>
<dbReference type="PANTHER" id="PTHR46246">
    <property type="entry name" value="GUANOSINE-3',5'-BIS(DIPHOSPHATE) 3'-PYROPHOSPHOHYDROLASE MESH1"/>
    <property type="match status" value="1"/>
</dbReference>
<keyword evidence="3" id="KW-1185">Reference proteome</keyword>
<protein>
    <recommendedName>
        <fullName evidence="1">HD domain-containing protein</fullName>
    </recommendedName>
</protein>
<dbReference type="InterPro" id="IPR006674">
    <property type="entry name" value="HD_domain"/>
</dbReference>
<dbReference type="Proteomes" id="UP000321058">
    <property type="component" value="Unassembled WGS sequence"/>
</dbReference>
<dbReference type="Pfam" id="PF13328">
    <property type="entry name" value="HD_4"/>
    <property type="match status" value="1"/>
</dbReference>
<dbReference type="RefSeq" id="WP_147154888.1">
    <property type="nucleotide sequence ID" value="NZ_BKAJ01000133.1"/>
</dbReference>
<proteinExistence type="predicted"/>
<dbReference type="PROSITE" id="PS51831">
    <property type="entry name" value="HD"/>
    <property type="match status" value="1"/>
</dbReference>
<evidence type="ECO:0000259" key="1">
    <source>
        <dbReference type="PROSITE" id="PS51831"/>
    </source>
</evidence>
<evidence type="ECO:0000313" key="3">
    <source>
        <dbReference type="Proteomes" id="UP000321058"/>
    </source>
</evidence>
<name>A0A512NKN8_9HYPH</name>
<dbReference type="EMBL" id="BKAJ01000133">
    <property type="protein sequence ID" value="GEP59510.1"/>
    <property type="molecule type" value="Genomic_DNA"/>
</dbReference>
<comment type="caution">
    <text evidence="2">The sequence shown here is derived from an EMBL/GenBank/DDBJ whole genome shotgun (WGS) entry which is preliminary data.</text>
</comment>
<dbReference type="CDD" id="cd00077">
    <property type="entry name" value="HDc"/>
    <property type="match status" value="1"/>
</dbReference>
<dbReference type="PANTHER" id="PTHR46246:SF1">
    <property type="entry name" value="GUANOSINE-3',5'-BIS(DIPHOSPHATE) 3'-PYROPHOSPHOHYDROLASE MESH1"/>
    <property type="match status" value="1"/>
</dbReference>
<dbReference type="OrthoDB" id="9802385at2"/>
<gene>
    <name evidence="2" type="ORF">RSO01_66760</name>
</gene>
<dbReference type="SMART" id="SM00471">
    <property type="entry name" value="HDc"/>
    <property type="match status" value="1"/>
</dbReference>
<dbReference type="Gene3D" id="1.10.3210.10">
    <property type="entry name" value="Hypothetical protein af1432"/>
    <property type="match status" value="1"/>
</dbReference>